<keyword evidence="5" id="KW-0819">tRNA processing</keyword>
<dbReference type="Gene3D" id="3.40.1170.20">
    <property type="entry name" value="tRNA intron endonuclease, N-terminal domain"/>
    <property type="match status" value="1"/>
</dbReference>
<sequence>MAEAVFHPPRRKRRVFESYESPFPVDVGGKDFRICQAEIINNSVIVRNPEDIEQLYNKGYFGKGILSRSRPVYSISDPLLVTKWQGCNAPELLIYVFARYQCRVQWAKSILQEQGFDDCSVTKILENYTKPLKLPFLEEDGAEQTSNSCNRMSPNTENTKLSRQSSTDTGNVVALSPENRNEGYKKACLEGDPAFDPVAICGSKQQEQDDLKEIAEVSCQEHAFLVHCGCKAKERTEQRSCEMIKSKERAPEYVLVQEEEGSLCPEDASGHAQENAFFLVYALGCLSIYYGEEPLTILKLWEVFSEVKPNFKTTYMAYHYFRSKGWVPKVGLKYGTDLLLYRKGPPFYHASYSVIAELVDDNFEGSLRRPLSWKSLSGLNRTTVNASKELMLCYLIRPSDMTEEEMSTPQCMKRIKVQDLIVTRWVSSRERSEQDEL</sequence>
<gene>
    <name evidence="16" type="primary">Tsen2</name>
    <name evidence="16" type="ORF">PANHAL_R02166</name>
</gene>
<dbReference type="GO" id="GO:0000379">
    <property type="term" value="P:tRNA-type intron splice site recognition and cleavage"/>
    <property type="evidence" value="ECO:0007669"/>
    <property type="project" value="TreeGrafter"/>
</dbReference>
<dbReference type="GO" id="GO:0006397">
    <property type="term" value="P:mRNA processing"/>
    <property type="evidence" value="ECO:0007669"/>
    <property type="project" value="UniProtKB-KW"/>
</dbReference>
<dbReference type="Gene3D" id="3.40.1350.10">
    <property type="match status" value="1"/>
</dbReference>
<dbReference type="PANTHER" id="PTHR21227:SF0">
    <property type="entry name" value="TRNA-SPLICING ENDONUCLEASE SUBUNIT SEN2"/>
    <property type="match status" value="1"/>
</dbReference>
<evidence type="ECO:0000256" key="12">
    <source>
        <dbReference type="ARBA" id="ARBA00080319"/>
    </source>
</evidence>
<dbReference type="PANTHER" id="PTHR21227">
    <property type="entry name" value="TRNA-SPLICING ENDONUCLEASE SUBUNIT SEN2"/>
    <property type="match status" value="1"/>
</dbReference>
<organism evidence="16 17">
    <name type="scientific">Pandion haliaetus</name>
    <name type="common">Osprey</name>
    <name type="synonym">Falco haliaetus</name>
    <dbReference type="NCBI Taxonomy" id="56262"/>
    <lineage>
        <taxon>Eukaryota</taxon>
        <taxon>Metazoa</taxon>
        <taxon>Chordata</taxon>
        <taxon>Craniata</taxon>
        <taxon>Vertebrata</taxon>
        <taxon>Euteleostomi</taxon>
        <taxon>Archelosauria</taxon>
        <taxon>Archosauria</taxon>
        <taxon>Dinosauria</taxon>
        <taxon>Saurischia</taxon>
        <taxon>Theropoda</taxon>
        <taxon>Coelurosauria</taxon>
        <taxon>Aves</taxon>
        <taxon>Neognathae</taxon>
        <taxon>Neoaves</taxon>
        <taxon>Telluraves</taxon>
        <taxon>Accipitrimorphae</taxon>
        <taxon>Accipitriformes</taxon>
        <taxon>Pandionidae</taxon>
        <taxon>Pandion</taxon>
    </lineage>
</organism>
<protein>
    <recommendedName>
        <fullName evidence="11">tRNA-splicing endonuclease subunit SEN2</fullName>
        <ecNumber evidence="3">4.6.1.16</ecNumber>
    </recommendedName>
    <alternativeName>
        <fullName evidence="8 12">tRNA-intron endonuclease Sen2</fullName>
    </alternativeName>
    <alternativeName>
        <fullName evidence="10">tRNA-splicing endonuclease subunit Sen2</fullName>
    </alternativeName>
</protein>
<dbReference type="InterPro" id="IPR011856">
    <property type="entry name" value="tRNA_endonuc-like_dom_sf"/>
</dbReference>
<evidence type="ECO:0000256" key="14">
    <source>
        <dbReference type="SAM" id="MobiDB-lite"/>
    </source>
</evidence>
<evidence type="ECO:0000256" key="6">
    <source>
        <dbReference type="ARBA" id="ARBA00023239"/>
    </source>
</evidence>
<dbReference type="GO" id="GO:0000214">
    <property type="term" value="C:tRNA-intron endonuclease complex"/>
    <property type="evidence" value="ECO:0007669"/>
    <property type="project" value="InterPro"/>
</dbReference>
<evidence type="ECO:0000259" key="15">
    <source>
        <dbReference type="Pfam" id="PF01974"/>
    </source>
</evidence>
<dbReference type="CDD" id="cd22363">
    <property type="entry name" value="tRNA-intron_lyase_C"/>
    <property type="match status" value="1"/>
</dbReference>
<evidence type="ECO:0000256" key="10">
    <source>
        <dbReference type="ARBA" id="ARBA00067356"/>
    </source>
</evidence>
<comment type="subcellular location">
    <subcellularLocation>
        <location evidence="1">Nucleus</location>
    </subcellularLocation>
</comment>
<accession>A0A7L2WBX9</accession>
<evidence type="ECO:0000256" key="11">
    <source>
        <dbReference type="ARBA" id="ARBA00071058"/>
    </source>
</evidence>
<evidence type="ECO:0000256" key="3">
    <source>
        <dbReference type="ARBA" id="ARBA00012573"/>
    </source>
</evidence>
<dbReference type="InterPro" id="IPR016589">
    <property type="entry name" value="tRNA_splic_SEN2"/>
</dbReference>
<dbReference type="Pfam" id="PF01974">
    <property type="entry name" value="tRNA_int_endo"/>
    <property type="match status" value="1"/>
</dbReference>
<dbReference type="GO" id="GO:0000213">
    <property type="term" value="F:tRNA-intron lyase activity"/>
    <property type="evidence" value="ECO:0007669"/>
    <property type="project" value="UniProtKB-EC"/>
</dbReference>
<evidence type="ECO:0000256" key="2">
    <source>
        <dbReference type="ARBA" id="ARBA00008078"/>
    </source>
</evidence>
<comment type="similarity">
    <text evidence="2">Belongs to the tRNA-intron endonuclease family.</text>
</comment>
<evidence type="ECO:0000256" key="5">
    <source>
        <dbReference type="ARBA" id="ARBA00022694"/>
    </source>
</evidence>
<feature type="active site" evidence="13">
    <location>
        <position position="341"/>
    </location>
</feature>
<keyword evidence="6" id="KW-0456">Lyase</keyword>
<dbReference type="InterPro" id="IPR036167">
    <property type="entry name" value="tRNA_intron_Endo_cat-like_sf"/>
</dbReference>
<comment type="caution">
    <text evidence="16">The sequence shown here is derived from an EMBL/GenBank/DDBJ whole genome shotgun (WGS) entry which is preliminary data.</text>
</comment>
<evidence type="ECO:0000256" key="9">
    <source>
        <dbReference type="ARBA" id="ARBA00034031"/>
    </source>
</evidence>
<evidence type="ECO:0000256" key="1">
    <source>
        <dbReference type="ARBA" id="ARBA00004123"/>
    </source>
</evidence>
<keyword evidence="16" id="KW-0540">Nuclease</keyword>
<evidence type="ECO:0000256" key="4">
    <source>
        <dbReference type="ARBA" id="ARBA00022664"/>
    </source>
</evidence>
<dbReference type="EC" id="4.6.1.16" evidence="3"/>
<dbReference type="PIRSF" id="PIRSF011789">
    <property type="entry name" value="tRNA_splic_SEN2"/>
    <property type="match status" value="1"/>
</dbReference>
<comment type="catalytic activity">
    <reaction evidence="9">
        <text>pretRNA = a 3'-half-tRNA molecule with a 5'-OH end + a 5'-half-tRNA molecule with a 2',3'-cyclic phosphate end + an intron with a 2',3'-cyclic phosphate and a 5'-hydroxyl terminus.</text>
        <dbReference type="EC" id="4.6.1.16"/>
    </reaction>
</comment>
<keyword evidence="16" id="KW-0255">Endonuclease</keyword>
<dbReference type="FunFam" id="3.40.1350.10:FF:000001">
    <property type="entry name" value="tRNA-splicing endonuclease subunit Sen2"/>
    <property type="match status" value="1"/>
</dbReference>
<feature type="domain" description="tRNA intron endonuclease catalytic" evidence="15">
    <location>
        <begin position="311"/>
        <end position="398"/>
    </location>
</feature>
<dbReference type="OrthoDB" id="10249562at2759"/>
<evidence type="ECO:0000313" key="16">
    <source>
        <dbReference type="EMBL" id="NXS68330.1"/>
    </source>
</evidence>
<keyword evidence="4" id="KW-0507">mRNA processing</keyword>
<reference evidence="16 17" key="1">
    <citation type="submission" date="2019-09" db="EMBL/GenBank/DDBJ databases">
        <title>Bird 10,000 Genomes (B10K) Project - Family phase.</title>
        <authorList>
            <person name="Zhang G."/>
        </authorList>
    </citation>
    <scope>NUCLEOTIDE SEQUENCE [LARGE SCALE GENOMIC DNA]</scope>
    <source>
        <strain evidence="16">B10K-DU-012-58</strain>
        <tissue evidence="16">Muscle</tissue>
    </source>
</reference>
<proteinExistence type="inferred from homology"/>
<feature type="active site" evidence="13">
    <location>
        <position position="388"/>
    </location>
</feature>
<feature type="compositionally biased region" description="Polar residues" evidence="14">
    <location>
        <begin position="143"/>
        <end position="170"/>
    </location>
</feature>
<feature type="non-terminal residue" evidence="16">
    <location>
        <position position="1"/>
    </location>
</feature>
<dbReference type="InterPro" id="IPR006677">
    <property type="entry name" value="tRNA_intron_Endonuc_cat-like"/>
</dbReference>
<keyword evidence="7" id="KW-0539">Nucleus</keyword>
<feature type="active site" evidence="13">
    <location>
        <position position="349"/>
    </location>
</feature>
<dbReference type="InterPro" id="IPR006676">
    <property type="entry name" value="tRNA_splic"/>
</dbReference>
<dbReference type="EMBL" id="VYZV01013541">
    <property type="protein sequence ID" value="NXS68330.1"/>
    <property type="molecule type" value="Genomic_DNA"/>
</dbReference>
<feature type="non-terminal residue" evidence="16">
    <location>
        <position position="437"/>
    </location>
</feature>
<keyword evidence="17" id="KW-1185">Reference proteome</keyword>
<dbReference type="GO" id="GO:0005737">
    <property type="term" value="C:cytoplasm"/>
    <property type="evidence" value="ECO:0007669"/>
    <property type="project" value="TreeGrafter"/>
</dbReference>
<dbReference type="AlphaFoldDB" id="A0A7L2WBX9"/>
<evidence type="ECO:0000313" key="17">
    <source>
        <dbReference type="Proteomes" id="UP000580171"/>
    </source>
</evidence>
<evidence type="ECO:0000256" key="8">
    <source>
        <dbReference type="ARBA" id="ARBA00032432"/>
    </source>
</evidence>
<dbReference type="GO" id="GO:0003676">
    <property type="term" value="F:nucleic acid binding"/>
    <property type="evidence" value="ECO:0007669"/>
    <property type="project" value="InterPro"/>
</dbReference>
<dbReference type="Proteomes" id="UP000580171">
    <property type="component" value="Unassembled WGS sequence"/>
</dbReference>
<evidence type="ECO:0000256" key="7">
    <source>
        <dbReference type="ARBA" id="ARBA00023242"/>
    </source>
</evidence>
<dbReference type="SUPFAM" id="SSF53032">
    <property type="entry name" value="tRNA-intron endonuclease catalytic domain-like"/>
    <property type="match status" value="1"/>
</dbReference>
<feature type="region of interest" description="Disordered" evidence="14">
    <location>
        <begin position="143"/>
        <end position="176"/>
    </location>
</feature>
<name>A0A7L2WBX9_PANHA</name>
<keyword evidence="16" id="KW-0378">Hydrolase</keyword>
<evidence type="ECO:0000256" key="13">
    <source>
        <dbReference type="PIRSR" id="PIRSR011789-1"/>
    </source>
</evidence>